<dbReference type="AlphaFoldDB" id="A0A834XMK6"/>
<evidence type="ECO:0000313" key="2">
    <source>
        <dbReference type="Proteomes" id="UP000639338"/>
    </source>
</evidence>
<comment type="caution">
    <text evidence="1">The sequence shown here is derived from an EMBL/GenBank/DDBJ whole genome shotgun (WGS) entry which is preliminary data.</text>
</comment>
<proteinExistence type="predicted"/>
<gene>
    <name evidence="1" type="ORF">HCN44_007553</name>
</gene>
<protein>
    <submittedName>
        <fullName evidence="1">Uncharacterized protein</fullName>
    </submittedName>
</protein>
<name>A0A834XMK6_APHGI</name>
<reference evidence="1 2" key="1">
    <citation type="submission" date="2020-08" db="EMBL/GenBank/DDBJ databases">
        <title>Aphidius gifuensis genome sequencing and assembly.</title>
        <authorList>
            <person name="Du Z."/>
        </authorList>
    </citation>
    <scope>NUCLEOTIDE SEQUENCE [LARGE SCALE GENOMIC DNA]</scope>
    <source>
        <strain evidence="1">YNYX2018</strain>
        <tissue evidence="1">Adults</tissue>
    </source>
</reference>
<dbReference type="Proteomes" id="UP000639338">
    <property type="component" value="Unassembled WGS sequence"/>
</dbReference>
<evidence type="ECO:0000313" key="1">
    <source>
        <dbReference type="EMBL" id="KAF7988059.1"/>
    </source>
</evidence>
<sequence>MEVNNLAQILNEFSLDEQSKYEDFIRTNTNTFQERMPLFDNCIKRYNSLKKSLRCIDQHQNSNNKTNNKFYENIKNLMDTYNSLLIAEIKDIEKDFITAANEIILIAKNNNNELIKKKSSISMLSTSPTKNVR</sequence>
<dbReference type="EMBL" id="JACMRX010000006">
    <property type="protein sequence ID" value="KAF7988059.1"/>
    <property type="molecule type" value="Genomic_DNA"/>
</dbReference>
<accession>A0A834XMK6</accession>
<organism evidence="1 2">
    <name type="scientific">Aphidius gifuensis</name>
    <name type="common">Parasitoid wasp</name>
    <dbReference type="NCBI Taxonomy" id="684658"/>
    <lineage>
        <taxon>Eukaryota</taxon>
        <taxon>Metazoa</taxon>
        <taxon>Ecdysozoa</taxon>
        <taxon>Arthropoda</taxon>
        <taxon>Hexapoda</taxon>
        <taxon>Insecta</taxon>
        <taxon>Pterygota</taxon>
        <taxon>Neoptera</taxon>
        <taxon>Endopterygota</taxon>
        <taxon>Hymenoptera</taxon>
        <taxon>Apocrita</taxon>
        <taxon>Ichneumonoidea</taxon>
        <taxon>Braconidae</taxon>
        <taxon>Aphidiinae</taxon>
        <taxon>Aphidius</taxon>
    </lineage>
</organism>
<keyword evidence="2" id="KW-1185">Reference proteome</keyword>